<organism evidence="2">
    <name type="scientific">Micrurus spixii</name>
    <name type="common">Amazon coral snake</name>
    <dbReference type="NCBI Taxonomy" id="129469"/>
    <lineage>
        <taxon>Eukaryota</taxon>
        <taxon>Metazoa</taxon>
        <taxon>Chordata</taxon>
        <taxon>Craniata</taxon>
        <taxon>Vertebrata</taxon>
        <taxon>Euteleostomi</taxon>
        <taxon>Lepidosauria</taxon>
        <taxon>Squamata</taxon>
        <taxon>Bifurcata</taxon>
        <taxon>Unidentata</taxon>
        <taxon>Episquamata</taxon>
        <taxon>Toxicofera</taxon>
        <taxon>Serpentes</taxon>
        <taxon>Colubroidea</taxon>
        <taxon>Elapidae</taxon>
        <taxon>Elapinae</taxon>
        <taxon>Micrurus</taxon>
    </lineage>
</organism>
<evidence type="ECO:0000313" key="2">
    <source>
        <dbReference type="EMBL" id="LAB26198.1"/>
    </source>
</evidence>
<protein>
    <submittedName>
        <fullName evidence="2">Uncharacterized protein</fullName>
    </submittedName>
</protein>
<proteinExistence type="predicted"/>
<evidence type="ECO:0000256" key="1">
    <source>
        <dbReference type="SAM" id="Phobius"/>
    </source>
</evidence>
<accession>A0A2D4LZD2</accession>
<dbReference type="AlphaFoldDB" id="A0A2D4LZD2"/>
<keyword evidence="1" id="KW-0812">Transmembrane</keyword>
<dbReference type="EMBL" id="IACM01060064">
    <property type="protein sequence ID" value="LAB26198.1"/>
    <property type="molecule type" value="Transcribed_RNA"/>
</dbReference>
<keyword evidence="1" id="KW-1133">Transmembrane helix</keyword>
<sequence>MLHPLEMETRNQMTAAAPPPDLMQGLVPPPAYEEASEPPPLMMLQKRPGCPFFQKAPPGQSYNLSYWFTLPMSCAMFFYHMLLFCLFLATLLLGISLAICTSDHTFKVAGRSLLYHSHRSIDSNSSMNCLNCLINDKKLSVPFIQAVPSRVRRASMVDAECHQCITTATYGNHIIHTLLHTNIPPLGATKVDTCIHDNIQYDIYKGPSGKNWCSNPTAPKSINLTVYGGHLIPNKWFKHRQLYYISSVAIPKTKEVKYIPIEFDVCELIDSSSTWDGSDEWKEEYKNNDKYLCYEDDEMLQVHWGDVLG</sequence>
<reference evidence="2" key="2">
    <citation type="submission" date="2017-11" db="EMBL/GenBank/DDBJ databases">
        <title>Coralsnake Venomics: Analyses of Venom Gland Transcriptomes and Proteomes of Six Brazilian Taxa.</title>
        <authorList>
            <person name="Aird S.D."/>
            <person name="Jorge da Silva N."/>
            <person name="Qiu L."/>
            <person name="Villar-Briones A."/>
            <person name="Aparecida-Saddi V."/>
            <person name="Campos-Telles M.P."/>
            <person name="Grau M."/>
            <person name="Mikheyev A.S."/>
        </authorList>
    </citation>
    <scope>NUCLEOTIDE SEQUENCE</scope>
    <source>
        <tissue evidence="2">Venom_gland</tissue>
    </source>
</reference>
<keyword evidence="1" id="KW-0472">Membrane</keyword>
<feature type="transmembrane region" description="Helical" evidence="1">
    <location>
        <begin position="77"/>
        <end position="99"/>
    </location>
</feature>
<name>A0A2D4LZD2_9SAUR</name>
<reference evidence="2" key="1">
    <citation type="submission" date="2017-07" db="EMBL/GenBank/DDBJ databases">
        <authorList>
            <person name="Mikheyev A."/>
            <person name="Grau M."/>
        </authorList>
    </citation>
    <scope>NUCLEOTIDE SEQUENCE</scope>
    <source>
        <tissue evidence="2">Venom_gland</tissue>
    </source>
</reference>